<evidence type="ECO:0000313" key="3">
    <source>
        <dbReference type="Proteomes" id="UP001185737"/>
    </source>
</evidence>
<organism evidence="2 3">
    <name type="scientific">Rhodococcus jostii</name>
    <dbReference type="NCBI Taxonomy" id="132919"/>
    <lineage>
        <taxon>Bacteria</taxon>
        <taxon>Bacillati</taxon>
        <taxon>Actinomycetota</taxon>
        <taxon>Actinomycetes</taxon>
        <taxon>Mycobacteriales</taxon>
        <taxon>Nocardiaceae</taxon>
        <taxon>Rhodococcus</taxon>
    </lineage>
</organism>
<comment type="caution">
    <text evidence="2">The sequence shown here is derived from an EMBL/GenBank/DDBJ whole genome shotgun (WGS) entry which is preliminary data.</text>
</comment>
<dbReference type="SMART" id="SM00886">
    <property type="entry name" value="Dabb"/>
    <property type="match status" value="1"/>
</dbReference>
<name>A0ABU4CTX2_RHOJO</name>
<gene>
    <name evidence="2" type="ORF">R3Q59_41655</name>
</gene>
<feature type="domain" description="Stress-response A/B barrel" evidence="1">
    <location>
        <begin position="3"/>
        <end position="97"/>
    </location>
</feature>
<dbReference type="InterPro" id="IPR011008">
    <property type="entry name" value="Dimeric_a/b-barrel"/>
</dbReference>
<evidence type="ECO:0000313" key="2">
    <source>
        <dbReference type="EMBL" id="MDV6286979.1"/>
    </source>
</evidence>
<evidence type="ECO:0000259" key="1">
    <source>
        <dbReference type="PROSITE" id="PS51502"/>
    </source>
</evidence>
<dbReference type="PANTHER" id="PTHR37832">
    <property type="entry name" value="BLL2683 PROTEIN"/>
    <property type="match status" value="1"/>
</dbReference>
<dbReference type="PROSITE" id="PS51502">
    <property type="entry name" value="S_R_A_B_BARREL"/>
    <property type="match status" value="1"/>
</dbReference>
<dbReference type="SUPFAM" id="SSF54909">
    <property type="entry name" value="Dimeric alpha+beta barrel"/>
    <property type="match status" value="1"/>
</dbReference>
<dbReference type="InterPro" id="IPR013097">
    <property type="entry name" value="Dabb"/>
</dbReference>
<reference evidence="2 3" key="1">
    <citation type="submission" date="2023-10" db="EMBL/GenBank/DDBJ databases">
        <title>Development of a sustainable strategy for remediation of hydrocarbon-contaminated territories based on the waste exchange concept.</title>
        <authorList>
            <person name="Krivoruchko A."/>
        </authorList>
    </citation>
    <scope>NUCLEOTIDE SEQUENCE [LARGE SCALE GENOMIC DNA]</scope>
    <source>
        <strain evidence="2 3">IEGM 60</strain>
    </source>
</reference>
<protein>
    <submittedName>
        <fullName evidence="2">Dabb family protein</fullName>
    </submittedName>
</protein>
<dbReference type="RefSeq" id="WP_317571924.1">
    <property type="nucleotide sequence ID" value="NZ_JAWLKA010000058.1"/>
</dbReference>
<keyword evidence="3" id="KW-1185">Reference proteome</keyword>
<sequence length="117" mass="12904">MTVRHVFLWSVKDKQQGASVLAQLAGLPEQIPGLKNWAIGEHIGDTPHASGDLRFDYALTCDFEDFDELQSYQNHPAHQAVVDRIMPLYADWAVADLELSPNHEKVAVPAGSSGKHS</sequence>
<accession>A0ABU4CTX2</accession>
<proteinExistence type="predicted"/>
<dbReference type="Pfam" id="PF07876">
    <property type="entry name" value="Dabb"/>
    <property type="match status" value="1"/>
</dbReference>
<dbReference type="Proteomes" id="UP001185737">
    <property type="component" value="Unassembled WGS sequence"/>
</dbReference>
<dbReference type="PANTHER" id="PTHR37832:SF1">
    <property type="entry name" value="STRESS-RESPONSE A_B BARREL DOMAIN-CONTAINING PROTEIN"/>
    <property type="match status" value="1"/>
</dbReference>
<dbReference type="Gene3D" id="3.30.70.100">
    <property type="match status" value="1"/>
</dbReference>
<dbReference type="EMBL" id="JAWLKA010000058">
    <property type="protein sequence ID" value="MDV6286979.1"/>
    <property type="molecule type" value="Genomic_DNA"/>
</dbReference>